<evidence type="ECO:0000256" key="3">
    <source>
        <dbReference type="ARBA" id="ARBA00023163"/>
    </source>
</evidence>
<evidence type="ECO:0000256" key="4">
    <source>
        <dbReference type="PROSITE-ProRule" id="PRU00335"/>
    </source>
</evidence>
<dbReference type="STRING" id="545619.SAMN04489860_0612"/>
<evidence type="ECO:0000259" key="5">
    <source>
        <dbReference type="PROSITE" id="PS50977"/>
    </source>
</evidence>
<accession>A0A1H1NTE9</accession>
<gene>
    <name evidence="6" type="ORF">SAMN04489860_0612</name>
</gene>
<evidence type="ECO:0000313" key="6">
    <source>
        <dbReference type="EMBL" id="SDS02070.1"/>
    </source>
</evidence>
<feature type="domain" description="HTH tetR-type" evidence="5">
    <location>
        <begin position="9"/>
        <end position="69"/>
    </location>
</feature>
<dbReference type="Pfam" id="PF00440">
    <property type="entry name" value="TetR_N"/>
    <property type="match status" value="1"/>
</dbReference>
<evidence type="ECO:0000256" key="1">
    <source>
        <dbReference type="ARBA" id="ARBA00023015"/>
    </source>
</evidence>
<feature type="DNA-binding region" description="H-T-H motif" evidence="4">
    <location>
        <begin position="32"/>
        <end position="51"/>
    </location>
</feature>
<dbReference type="RefSeq" id="WP_083372882.1">
    <property type="nucleotide sequence ID" value="NZ_LT629776.1"/>
</dbReference>
<dbReference type="InterPro" id="IPR025996">
    <property type="entry name" value="MT1864/Rv1816-like_C"/>
</dbReference>
<dbReference type="InterPro" id="IPR050109">
    <property type="entry name" value="HTH-type_TetR-like_transc_reg"/>
</dbReference>
<dbReference type="PANTHER" id="PTHR30055">
    <property type="entry name" value="HTH-TYPE TRANSCRIPTIONAL REGULATOR RUTR"/>
    <property type="match status" value="1"/>
</dbReference>
<evidence type="ECO:0000313" key="7">
    <source>
        <dbReference type="Proteomes" id="UP000185663"/>
    </source>
</evidence>
<dbReference type="PROSITE" id="PS50977">
    <property type="entry name" value="HTH_TETR_2"/>
    <property type="match status" value="1"/>
</dbReference>
<dbReference type="SUPFAM" id="SSF48498">
    <property type="entry name" value="Tetracyclin repressor-like, C-terminal domain"/>
    <property type="match status" value="1"/>
</dbReference>
<evidence type="ECO:0000256" key="2">
    <source>
        <dbReference type="ARBA" id="ARBA00023125"/>
    </source>
</evidence>
<keyword evidence="2 4" id="KW-0238">DNA-binding</keyword>
<dbReference type="EMBL" id="LT629776">
    <property type="protein sequence ID" value="SDS02070.1"/>
    <property type="molecule type" value="Genomic_DNA"/>
</dbReference>
<dbReference type="InterPro" id="IPR001647">
    <property type="entry name" value="HTH_TetR"/>
</dbReference>
<reference evidence="7" key="1">
    <citation type="submission" date="2016-10" db="EMBL/GenBank/DDBJ databases">
        <authorList>
            <person name="Varghese N."/>
            <person name="Submissions S."/>
        </authorList>
    </citation>
    <scope>NUCLEOTIDE SEQUENCE [LARGE SCALE GENOMIC DNA]</scope>
    <source>
        <strain evidence="7">DSM 22126</strain>
    </source>
</reference>
<dbReference type="Proteomes" id="UP000185663">
    <property type="component" value="Chromosome I"/>
</dbReference>
<dbReference type="SUPFAM" id="SSF46689">
    <property type="entry name" value="Homeodomain-like"/>
    <property type="match status" value="1"/>
</dbReference>
<dbReference type="GO" id="GO:0003700">
    <property type="term" value="F:DNA-binding transcription factor activity"/>
    <property type="evidence" value="ECO:0007669"/>
    <property type="project" value="TreeGrafter"/>
</dbReference>
<dbReference type="Pfam" id="PF13305">
    <property type="entry name" value="TetR_C_33"/>
    <property type="match status" value="1"/>
</dbReference>
<sequence length="208" mass="21384">MPRARVHDDDLRTRLVERASQIIGAGGAEALSLRGLAAAEGTSTSAVYSLFGGKPALLGAVLDAAFESFGASQRDAASRCAAQEVGVPEELLALGRAYWTWGSSHPDLYAVAFGQATGIECEPPTAAARGAMGPLYAAVERGLADGSLRSEAPSVLVGLLWAAVHGPISLTLSGLVGDDRDAQQTLAEATMRAVVRGVSFSAAERAYG</sequence>
<dbReference type="Gene3D" id="1.10.357.10">
    <property type="entry name" value="Tetracycline Repressor, domain 2"/>
    <property type="match status" value="1"/>
</dbReference>
<proteinExistence type="predicted"/>
<keyword evidence="7" id="KW-1185">Reference proteome</keyword>
<organism evidence="6 7">
    <name type="scientific">Paraoerskovia marina</name>
    <dbReference type="NCBI Taxonomy" id="545619"/>
    <lineage>
        <taxon>Bacteria</taxon>
        <taxon>Bacillati</taxon>
        <taxon>Actinomycetota</taxon>
        <taxon>Actinomycetes</taxon>
        <taxon>Micrococcales</taxon>
        <taxon>Cellulomonadaceae</taxon>
        <taxon>Paraoerskovia</taxon>
    </lineage>
</organism>
<name>A0A1H1NTE9_9CELL</name>
<dbReference type="AlphaFoldDB" id="A0A1H1NTE9"/>
<dbReference type="GO" id="GO:0000976">
    <property type="term" value="F:transcription cis-regulatory region binding"/>
    <property type="evidence" value="ECO:0007669"/>
    <property type="project" value="TreeGrafter"/>
</dbReference>
<protein>
    <submittedName>
        <fullName evidence="6">DNA-binding transcriptional regulator, AcrR family</fullName>
    </submittedName>
</protein>
<dbReference type="InterPro" id="IPR009057">
    <property type="entry name" value="Homeodomain-like_sf"/>
</dbReference>
<dbReference type="PANTHER" id="PTHR30055:SF243">
    <property type="entry name" value="HTH-TYPE TRANSCRIPTIONAL REGULATOR RV1816"/>
    <property type="match status" value="1"/>
</dbReference>
<keyword evidence="1" id="KW-0805">Transcription regulation</keyword>
<dbReference type="OrthoDB" id="4709966at2"/>
<keyword evidence="3" id="KW-0804">Transcription</keyword>
<dbReference type="InterPro" id="IPR036271">
    <property type="entry name" value="Tet_transcr_reg_TetR-rel_C_sf"/>
</dbReference>